<comment type="caution">
    <text evidence="2">The sequence shown here is derived from an EMBL/GenBank/DDBJ whole genome shotgun (WGS) entry which is preliminary data.</text>
</comment>
<accession>A0A1V4FL50</accession>
<sequence length="265" mass="30959">MASLIKLWGAIMSKDSPLFSIITIVNKEKVYEDFKRSLESQKEVNYELVKVDNTHNQFFSAREAYNDAIKKAHGDYLVFSHPDMRFLDQYALRDFLNQVIQIRDLGIAGVSGCLFELHHHKSTLVTSIVHGDPAHHFGQLIQETTKAQTVDECLFVMTKDFYKQHPFSDIKGWHMYAVEQCLMALLDHKMNYVIPARMWHYSTGFSENWQYIQTGREIVRRYGKQFSSINTTITTWNTKSKINLLVVPPVKLLKHKIWRKFNLAK</sequence>
<dbReference type="Pfam" id="PF13712">
    <property type="entry name" value="Glyco_tranf_2_5"/>
    <property type="match status" value="1"/>
</dbReference>
<keyword evidence="2" id="KW-0808">Transferase</keyword>
<dbReference type="AlphaFoldDB" id="A0A1V4FL50"/>
<dbReference type="Gene3D" id="3.90.550.10">
    <property type="entry name" value="Spore Coat Polysaccharide Biosynthesis Protein SpsA, Chain A"/>
    <property type="match status" value="1"/>
</dbReference>
<dbReference type="GO" id="GO:0016740">
    <property type="term" value="F:transferase activity"/>
    <property type="evidence" value="ECO:0007669"/>
    <property type="project" value="UniProtKB-KW"/>
</dbReference>
<dbReference type="InterPro" id="IPR059123">
    <property type="entry name" value="StrF_dom"/>
</dbReference>
<dbReference type="InterPro" id="IPR029044">
    <property type="entry name" value="Nucleotide-diphossugar_trans"/>
</dbReference>
<evidence type="ECO:0000313" key="2">
    <source>
        <dbReference type="EMBL" id="OPG88138.1"/>
    </source>
</evidence>
<organism evidence="2 3">
    <name type="scientific">Limosilactobacillus reuteri</name>
    <name type="common">Lactobacillus reuteri</name>
    <dbReference type="NCBI Taxonomy" id="1598"/>
    <lineage>
        <taxon>Bacteria</taxon>
        <taxon>Bacillati</taxon>
        <taxon>Bacillota</taxon>
        <taxon>Bacilli</taxon>
        <taxon>Lactobacillales</taxon>
        <taxon>Lactobacillaceae</taxon>
        <taxon>Limosilactobacillus</taxon>
    </lineage>
</organism>
<feature type="domain" description="Streptomycin biosynthesis protein StrF" evidence="1">
    <location>
        <begin position="21"/>
        <end position="197"/>
    </location>
</feature>
<evidence type="ECO:0000259" key="1">
    <source>
        <dbReference type="Pfam" id="PF13712"/>
    </source>
</evidence>
<dbReference type="EMBL" id="MWVS01000079">
    <property type="protein sequence ID" value="OPG88138.1"/>
    <property type="molecule type" value="Genomic_DNA"/>
</dbReference>
<reference evidence="2 3" key="1">
    <citation type="submission" date="2017-03" db="EMBL/GenBank/DDBJ databases">
        <title>Antibiotic resistance of probiotic microorganisms.</title>
        <authorList>
            <person name="Sanudo A.I."/>
            <person name="Olivares M."/>
            <person name="Banuelos O."/>
        </authorList>
    </citation>
    <scope>NUCLEOTIDE SEQUENCE [LARGE SCALE GENOMIC DNA]</scope>
    <source>
        <strain evidence="2 3">CECT8605</strain>
    </source>
</reference>
<gene>
    <name evidence="2" type="ORF">B5D07_07130</name>
</gene>
<evidence type="ECO:0000313" key="3">
    <source>
        <dbReference type="Proteomes" id="UP000189795"/>
    </source>
</evidence>
<name>A0A1V4FL50_LIMRT</name>
<dbReference type="SUPFAM" id="SSF53448">
    <property type="entry name" value="Nucleotide-diphospho-sugar transferases"/>
    <property type="match status" value="1"/>
</dbReference>
<proteinExistence type="predicted"/>
<dbReference type="Proteomes" id="UP000189795">
    <property type="component" value="Unassembled WGS sequence"/>
</dbReference>
<protein>
    <submittedName>
        <fullName evidence="2">Family 2 glycosyl transferase</fullName>
    </submittedName>
</protein>